<evidence type="ECO:0000256" key="3">
    <source>
        <dbReference type="ARBA" id="ARBA00022475"/>
    </source>
</evidence>
<feature type="transmembrane region" description="Helical" evidence="7">
    <location>
        <begin position="249"/>
        <end position="269"/>
    </location>
</feature>
<protein>
    <submittedName>
        <fullName evidence="9">DMT family transporter</fullName>
    </submittedName>
</protein>
<feature type="transmembrane region" description="Helical" evidence="7">
    <location>
        <begin position="123"/>
        <end position="141"/>
    </location>
</feature>
<dbReference type="PANTHER" id="PTHR42920">
    <property type="entry name" value="OS03G0707200 PROTEIN-RELATED"/>
    <property type="match status" value="1"/>
</dbReference>
<dbReference type="OrthoDB" id="9804865at2"/>
<dbReference type="SUPFAM" id="SSF103481">
    <property type="entry name" value="Multidrug resistance efflux transporter EmrE"/>
    <property type="match status" value="2"/>
</dbReference>
<evidence type="ECO:0000313" key="10">
    <source>
        <dbReference type="Proteomes" id="UP000318102"/>
    </source>
</evidence>
<keyword evidence="5 7" id="KW-1133">Transmembrane helix</keyword>
<dbReference type="InterPro" id="IPR037185">
    <property type="entry name" value="EmrE-like"/>
</dbReference>
<feature type="transmembrane region" description="Helical" evidence="7">
    <location>
        <begin position="275"/>
        <end position="294"/>
    </location>
</feature>
<feature type="transmembrane region" description="Helical" evidence="7">
    <location>
        <begin position="35"/>
        <end position="56"/>
    </location>
</feature>
<dbReference type="InterPro" id="IPR051258">
    <property type="entry name" value="Diverse_Substrate_Transporter"/>
</dbReference>
<dbReference type="EMBL" id="VNJK01000001">
    <property type="protein sequence ID" value="TVX91965.1"/>
    <property type="molecule type" value="Genomic_DNA"/>
</dbReference>
<evidence type="ECO:0000256" key="6">
    <source>
        <dbReference type="ARBA" id="ARBA00023136"/>
    </source>
</evidence>
<gene>
    <name evidence="9" type="ORF">FPZ44_02180</name>
</gene>
<comment type="subcellular location">
    <subcellularLocation>
        <location evidence="1">Cell membrane</location>
        <topology evidence="1">Multi-pass membrane protein</topology>
    </subcellularLocation>
</comment>
<feature type="transmembrane region" description="Helical" evidence="7">
    <location>
        <begin position="153"/>
        <end position="172"/>
    </location>
</feature>
<comment type="similarity">
    <text evidence="2">Belongs to the EamA transporter family.</text>
</comment>
<dbReference type="GO" id="GO:0005886">
    <property type="term" value="C:plasma membrane"/>
    <property type="evidence" value="ECO:0007669"/>
    <property type="project" value="UniProtKB-SubCell"/>
</dbReference>
<comment type="caution">
    <text evidence="9">The sequence shown here is derived from an EMBL/GenBank/DDBJ whole genome shotgun (WGS) entry which is preliminary data.</text>
</comment>
<feature type="transmembrane region" description="Helical" evidence="7">
    <location>
        <begin position="98"/>
        <end position="116"/>
    </location>
</feature>
<evidence type="ECO:0000313" key="9">
    <source>
        <dbReference type="EMBL" id="TVX91965.1"/>
    </source>
</evidence>
<reference evidence="9 10" key="1">
    <citation type="submission" date="2019-07" db="EMBL/GenBank/DDBJ databases">
        <authorList>
            <person name="Kim J."/>
        </authorList>
    </citation>
    <scope>NUCLEOTIDE SEQUENCE [LARGE SCALE GENOMIC DNA]</scope>
    <source>
        <strain evidence="9 10">N4</strain>
    </source>
</reference>
<organism evidence="9 10">
    <name type="scientific">Paenibacillus agilis</name>
    <dbReference type="NCBI Taxonomy" id="3020863"/>
    <lineage>
        <taxon>Bacteria</taxon>
        <taxon>Bacillati</taxon>
        <taxon>Bacillota</taxon>
        <taxon>Bacilli</taxon>
        <taxon>Bacillales</taxon>
        <taxon>Paenibacillaceae</taxon>
        <taxon>Paenibacillus</taxon>
    </lineage>
</organism>
<keyword evidence="6 7" id="KW-0472">Membrane</keyword>
<feature type="transmembrane region" description="Helical" evidence="7">
    <location>
        <begin position="68"/>
        <end position="86"/>
    </location>
</feature>
<dbReference type="Proteomes" id="UP000318102">
    <property type="component" value="Unassembled WGS sequence"/>
</dbReference>
<evidence type="ECO:0000256" key="4">
    <source>
        <dbReference type="ARBA" id="ARBA00022692"/>
    </source>
</evidence>
<evidence type="ECO:0000256" key="2">
    <source>
        <dbReference type="ARBA" id="ARBA00007362"/>
    </source>
</evidence>
<evidence type="ECO:0000256" key="5">
    <source>
        <dbReference type="ARBA" id="ARBA00022989"/>
    </source>
</evidence>
<dbReference type="PANTHER" id="PTHR42920:SF5">
    <property type="entry name" value="EAMA DOMAIN-CONTAINING PROTEIN"/>
    <property type="match status" value="1"/>
</dbReference>
<accession>A0A559IWF6</accession>
<feature type="domain" description="EamA" evidence="8">
    <location>
        <begin position="150"/>
        <end position="289"/>
    </location>
</feature>
<evidence type="ECO:0000256" key="1">
    <source>
        <dbReference type="ARBA" id="ARBA00004651"/>
    </source>
</evidence>
<name>A0A559IWF6_9BACL</name>
<keyword evidence="4 7" id="KW-0812">Transmembrane</keyword>
<sequence>MKRDWIVYVTLLFVAFVWGASFIVVQAAVQTLPPLAFNAVRFIGSALLFLGVLLFSRVKLRERLSPKLAVHGIILGICLFAAYAFQTVGLLHTTTTNTGFITGISVVLVPFFSVMLAQQKLALPTWIAAVLALVGLYLLTFNGQAFQWNYGDMLVLLCAVCFALHIAFTGIYASLHDTIALVTIQLTTVGVLATISSLLLEPLQSPANFIQSILDPQVLFALIVSIGLSTALAFWAQTWCQKHISADRVALIFATEPVFAAITGIAFAGERLGALAVWGCLCIFCSMIVAEWKWTRRQQVQ</sequence>
<dbReference type="Pfam" id="PF00892">
    <property type="entry name" value="EamA"/>
    <property type="match status" value="2"/>
</dbReference>
<feature type="domain" description="EamA" evidence="8">
    <location>
        <begin position="7"/>
        <end position="140"/>
    </location>
</feature>
<feature type="transmembrane region" description="Helical" evidence="7">
    <location>
        <begin position="179"/>
        <end position="199"/>
    </location>
</feature>
<dbReference type="InterPro" id="IPR000620">
    <property type="entry name" value="EamA_dom"/>
</dbReference>
<dbReference type="AlphaFoldDB" id="A0A559IWF6"/>
<proteinExistence type="inferred from homology"/>
<dbReference type="RefSeq" id="WP_144986966.1">
    <property type="nucleotide sequence ID" value="NZ_VNJK01000001.1"/>
</dbReference>
<evidence type="ECO:0000256" key="7">
    <source>
        <dbReference type="SAM" id="Phobius"/>
    </source>
</evidence>
<feature type="transmembrane region" description="Helical" evidence="7">
    <location>
        <begin position="219"/>
        <end position="237"/>
    </location>
</feature>
<feature type="transmembrane region" description="Helical" evidence="7">
    <location>
        <begin position="7"/>
        <end position="29"/>
    </location>
</feature>
<keyword evidence="3" id="KW-1003">Cell membrane</keyword>
<evidence type="ECO:0000259" key="8">
    <source>
        <dbReference type="Pfam" id="PF00892"/>
    </source>
</evidence>
<keyword evidence="10" id="KW-1185">Reference proteome</keyword>